<proteinExistence type="predicted"/>
<accession>M4CUQ6</accession>
<keyword evidence="2" id="KW-1185">Reference proteome</keyword>
<sequence>MAEPSCLLGKLEIEVEIKASAEMFHHMGGRYVERNWCSSVSLYSEKEPLLPSFNGLSVRKTRTKATKQMSNLFLSSPRPSVTLRLHSPTQVTKTALLFSSIESSISPRDPYKKVAPL</sequence>
<evidence type="ECO:0000313" key="2">
    <source>
        <dbReference type="Proteomes" id="UP000011750"/>
    </source>
</evidence>
<reference evidence="1 2" key="2">
    <citation type="journal article" date="2018" name="Hortic Res">
        <title>Improved Brassica rapa reference genome by single-molecule sequencing and chromosome conformation capture technologies.</title>
        <authorList>
            <person name="Zhang L."/>
            <person name="Cai X."/>
            <person name="Wu J."/>
            <person name="Liu M."/>
            <person name="Grob S."/>
            <person name="Cheng F."/>
            <person name="Liang J."/>
            <person name="Cai C."/>
            <person name="Liu Z."/>
            <person name="Liu B."/>
            <person name="Wang F."/>
            <person name="Li S."/>
            <person name="Liu F."/>
            <person name="Li X."/>
            <person name="Cheng L."/>
            <person name="Yang W."/>
            <person name="Li M.H."/>
            <person name="Grossniklaus U."/>
            <person name="Zheng H."/>
            <person name="Wang X."/>
        </authorList>
    </citation>
    <scope>NUCLEOTIDE SEQUENCE [LARGE SCALE GENOMIC DNA]</scope>
    <source>
        <strain evidence="1 2">cv. Chiifu-401-42</strain>
    </source>
</reference>
<reference evidence="1" key="3">
    <citation type="submission" date="2023-03" db="UniProtKB">
        <authorList>
            <consortium name="EnsemblPlants"/>
        </authorList>
    </citation>
    <scope>IDENTIFICATION</scope>
    <source>
        <strain evidence="1">cv. Chiifu-401-42</strain>
    </source>
</reference>
<dbReference type="EnsemblPlants" id="Bra007951.1">
    <property type="protein sequence ID" value="Bra007951.1-P"/>
    <property type="gene ID" value="Bra007951"/>
</dbReference>
<dbReference type="HOGENOM" id="CLU_2088220_0_0_1"/>
<dbReference type="Proteomes" id="UP000011750">
    <property type="component" value="Chromosome A02"/>
</dbReference>
<dbReference type="Gramene" id="Bra007951.1">
    <property type="protein sequence ID" value="Bra007951.1-P"/>
    <property type="gene ID" value="Bra007951"/>
</dbReference>
<protein>
    <submittedName>
        <fullName evidence="1">Uncharacterized protein</fullName>
    </submittedName>
</protein>
<dbReference type="AlphaFoldDB" id="M4CUQ6"/>
<name>M4CUQ6_BRACM</name>
<reference evidence="1 2" key="1">
    <citation type="journal article" date="2011" name="Nat. Genet.">
        <title>The genome of the mesopolyploid crop species Brassica rapa.</title>
        <authorList>
            <consortium name="Brassica rapa Genome Sequencing Project Consortium"/>
            <person name="Wang X."/>
            <person name="Wang H."/>
            <person name="Wang J."/>
            <person name="Sun R."/>
            <person name="Wu J."/>
            <person name="Liu S."/>
            <person name="Bai Y."/>
            <person name="Mun J.H."/>
            <person name="Bancroft I."/>
            <person name="Cheng F."/>
            <person name="Huang S."/>
            <person name="Li X."/>
            <person name="Hua W."/>
            <person name="Wang J."/>
            <person name="Wang X."/>
            <person name="Freeling M."/>
            <person name="Pires J.C."/>
            <person name="Paterson A.H."/>
            <person name="Chalhoub B."/>
            <person name="Wang B."/>
            <person name="Hayward A."/>
            <person name="Sharpe A.G."/>
            <person name="Park B.S."/>
            <person name="Weisshaar B."/>
            <person name="Liu B."/>
            <person name="Li B."/>
            <person name="Liu B."/>
            <person name="Tong C."/>
            <person name="Song C."/>
            <person name="Duran C."/>
            <person name="Peng C."/>
            <person name="Geng C."/>
            <person name="Koh C."/>
            <person name="Lin C."/>
            <person name="Edwards D."/>
            <person name="Mu D."/>
            <person name="Shen D."/>
            <person name="Soumpourou E."/>
            <person name="Li F."/>
            <person name="Fraser F."/>
            <person name="Conant G."/>
            <person name="Lassalle G."/>
            <person name="King G.J."/>
            <person name="Bonnema G."/>
            <person name="Tang H."/>
            <person name="Wang H."/>
            <person name="Belcram H."/>
            <person name="Zhou H."/>
            <person name="Hirakawa H."/>
            <person name="Abe H."/>
            <person name="Guo H."/>
            <person name="Wang H."/>
            <person name="Jin H."/>
            <person name="Parkin I.A."/>
            <person name="Batley J."/>
            <person name="Kim J.S."/>
            <person name="Just J."/>
            <person name="Li J."/>
            <person name="Xu J."/>
            <person name="Deng J."/>
            <person name="Kim J.A."/>
            <person name="Li J."/>
            <person name="Yu J."/>
            <person name="Meng J."/>
            <person name="Wang J."/>
            <person name="Min J."/>
            <person name="Poulain J."/>
            <person name="Wang J."/>
            <person name="Hatakeyama K."/>
            <person name="Wu K."/>
            <person name="Wang L."/>
            <person name="Fang L."/>
            <person name="Trick M."/>
            <person name="Links M.G."/>
            <person name="Zhao M."/>
            <person name="Jin M."/>
            <person name="Ramchiary N."/>
            <person name="Drou N."/>
            <person name="Berkman P.J."/>
            <person name="Cai Q."/>
            <person name="Huang Q."/>
            <person name="Li R."/>
            <person name="Tabata S."/>
            <person name="Cheng S."/>
            <person name="Zhang S."/>
            <person name="Zhang S."/>
            <person name="Huang S."/>
            <person name="Sato S."/>
            <person name="Sun S."/>
            <person name="Kwon S.J."/>
            <person name="Choi S.R."/>
            <person name="Lee T.H."/>
            <person name="Fan W."/>
            <person name="Zhao X."/>
            <person name="Tan X."/>
            <person name="Xu X."/>
            <person name="Wang Y."/>
            <person name="Qiu Y."/>
            <person name="Yin Y."/>
            <person name="Li Y."/>
            <person name="Du Y."/>
            <person name="Liao Y."/>
            <person name="Lim Y."/>
            <person name="Narusaka Y."/>
            <person name="Wang Y."/>
            <person name="Wang Z."/>
            <person name="Li Z."/>
            <person name="Wang Z."/>
            <person name="Xiong Z."/>
            <person name="Zhang Z."/>
        </authorList>
    </citation>
    <scope>NUCLEOTIDE SEQUENCE [LARGE SCALE GENOMIC DNA]</scope>
    <source>
        <strain evidence="1 2">cv. Chiifu-401-42</strain>
    </source>
</reference>
<dbReference type="InParanoid" id="M4CUQ6"/>
<evidence type="ECO:0000313" key="1">
    <source>
        <dbReference type="EnsemblPlants" id="Bra007951.1-P"/>
    </source>
</evidence>
<organism evidence="1 2">
    <name type="scientific">Brassica campestris</name>
    <name type="common">Field mustard</name>
    <dbReference type="NCBI Taxonomy" id="3711"/>
    <lineage>
        <taxon>Eukaryota</taxon>
        <taxon>Viridiplantae</taxon>
        <taxon>Streptophyta</taxon>
        <taxon>Embryophyta</taxon>
        <taxon>Tracheophyta</taxon>
        <taxon>Spermatophyta</taxon>
        <taxon>Magnoliopsida</taxon>
        <taxon>eudicotyledons</taxon>
        <taxon>Gunneridae</taxon>
        <taxon>Pentapetalae</taxon>
        <taxon>rosids</taxon>
        <taxon>malvids</taxon>
        <taxon>Brassicales</taxon>
        <taxon>Brassicaceae</taxon>
        <taxon>Brassiceae</taxon>
        <taxon>Brassica</taxon>
    </lineage>
</organism>